<dbReference type="PANTHER" id="PTHR11437">
    <property type="entry name" value="RIBONUCLEASE"/>
    <property type="match status" value="1"/>
</dbReference>
<evidence type="ECO:0000259" key="6">
    <source>
        <dbReference type="SMART" id="SM00092"/>
    </source>
</evidence>
<organism evidence="7 8">
    <name type="scientific">Phascolarctos cinereus</name>
    <name type="common">Koala</name>
    <dbReference type="NCBI Taxonomy" id="38626"/>
    <lineage>
        <taxon>Eukaryota</taxon>
        <taxon>Metazoa</taxon>
        <taxon>Chordata</taxon>
        <taxon>Craniata</taxon>
        <taxon>Vertebrata</taxon>
        <taxon>Euteleostomi</taxon>
        <taxon>Mammalia</taxon>
        <taxon>Metatheria</taxon>
        <taxon>Diprotodontia</taxon>
        <taxon>Phascolarctidae</taxon>
        <taxon>Phascolarctos</taxon>
    </lineage>
</organism>
<evidence type="ECO:0000256" key="3">
    <source>
        <dbReference type="ARBA" id="ARBA00022525"/>
    </source>
</evidence>
<proteinExistence type="inferred from homology"/>
<evidence type="ECO:0000256" key="1">
    <source>
        <dbReference type="ARBA" id="ARBA00004613"/>
    </source>
</evidence>
<gene>
    <name evidence="8" type="primary">LOC110206587</name>
</gene>
<accession>A0A6P5K417</accession>
<dbReference type="AlphaFoldDB" id="A0A6P5K417"/>
<dbReference type="RefSeq" id="XP_020839759.1">
    <property type="nucleotide sequence ID" value="XM_020984100.1"/>
</dbReference>
<dbReference type="InterPro" id="IPR023412">
    <property type="entry name" value="RNaseA_domain"/>
</dbReference>
<keyword evidence="5" id="KW-0732">Signal</keyword>
<dbReference type="InterPro" id="IPR036816">
    <property type="entry name" value="RNaseA-like_dom_sf"/>
</dbReference>
<dbReference type="Gene3D" id="3.10.130.10">
    <property type="entry name" value="Ribonuclease A-like domain"/>
    <property type="match status" value="1"/>
</dbReference>
<keyword evidence="7" id="KW-1185">Reference proteome</keyword>
<dbReference type="KEGG" id="pcw:110206587"/>
<feature type="domain" description="Ribonuclease A-domain" evidence="6">
    <location>
        <begin position="54"/>
        <end position="169"/>
    </location>
</feature>
<comment type="similarity">
    <text evidence="2">Belongs to the pancreatic ribonuclease family.</text>
</comment>
<dbReference type="SMART" id="SM00092">
    <property type="entry name" value="RNAse_Pc"/>
    <property type="match status" value="1"/>
</dbReference>
<dbReference type="Pfam" id="PF00074">
    <property type="entry name" value="RnaseA"/>
    <property type="match status" value="1"/>
</dbReference>
<dbReference type="SUPFAM" id="SSF54076">
    <property type="entry name" value="RNase A-like"/>
    <property type="match status" value="1"/>
</dbReference>
<dbReference type="Proteomes" id="UP000515140">
    <property type="component" value="Unplaced"/>
</dbReference>
<dbReference type="InterPro" id="IPR001427">
    <property type="entry name" value="RNaseA"/>
</dbReference>
<dbReference type="GO" id="GO:0005576">
    <property type="term" value="C:extracellular region"/>
    <property type="evidence" value="ECO:0007669"/>
    <property type="project" value="UniProtKB-SubCell"/>
</dbReference>
<evidence type="ECO:0000313" key="8">
    <source>
        <dbReference type="RefSeq" id="XP_020839759.1"/>
    </source>
</evidence>
<dbReference type="InParanoid" id="A0A6P5K417"/>
<feature type="chain" id="PRO_5027975640" evidence="5">
    <location>
        <begin position="23"/>
        <end position="180"/>
    </location>
</feature>
<reference evidence="8" key="1">
    <citation type="submission" date="2025-08" db="UniProtKB">
        <authorList>
            <consortium name="RefSeq"/>
        </authorList>
    </citation>
    <scope>IDENTIFICATION</scope>
    <source>
        <tissue evidence="8">Spleen</tissue>
    </source>
</reference>
<dbReference type="GO" id="GO:0003676">
    <property type="term" value="F:nucleic acid binding"/>
    <property type="evidence" value="ECO:0007669"/>
    <property type="project" value="InterPro"/>
</dbReference>
<sequence length="180" mass="20594">MILTLLRIHPLLLLLLLQGLAGDPLSVAKELLAEQPGQHVNSRVPWASNLSYKKKKFMDKFVDELMIPLPPDVYCNILIRSRNVMVSSSPCKKEHYFIHSSWDNLRNVCKNNKFPCKNSMNSCYQSTAYMDMTVCQLLDGDLFPYCEYTSVKKRKKVVLSCKKLKDSTSLFPNTVETIAD</sequence>
<keyword evidence="4" id="KW-1015">Disulfide bond</keyword>
<feature type="signal peptide" evidence="5">
    <location>
        <begin position="1"/>
        <end position="22"/>
    </location>
</feature>
<evidence type="ECO:0000256" key="2">
    <source>
        <dbReference type="ARBA" id="ARBA00005600"/>
    </source>
</evidence>
<keyword evidence="3" id="KW-0964">Secreted</keyword>
<comment type="subcellular location">
    <subcellularLocation>
        <location evidence="1">Secreted</location>
    </subcellularLocation>
</comment>
<evidence type="ECO:0000256" key="4">
    <source>
        <dbReference type="ARBA" id="ARBA00023157"/>
    </source>
</evidence>
<protein>
    <submittedName>
        <fullName evidence="8">Ribonuclease pancreatic-like</fullName>
    </submittedName>
</protein>
<dbReference type="GO" id="GO:0004540">
    <property type="term" value="F:RNA nuclease activity"/>
    <property type="evidence" value="ECO:0007669"/>
    <property type="project" value="TreeGrafter"/>
</dbReference>
<dbReference type="PANTHER" id="PTHR11437:SF10">
    <property type="entry name" value="ANGIOGENIN-RELATED"/>
    <property type="match status" value="1"/>
</dbReference>
<dbReference type="PRINTS" id="PR00794">
    <property type="entry name" value="RIBONUCLEASE"/>
</dbReference>
<name>A0A6P5K417_PHACI</name>
<dbReference type="GO" id="GO:0050830">
    <property type="term" value="P:defense response to Gram-positive bacterium"/>
    <property type="evidence" value="ECO:0007669"/>
    <property type="project" value="TreeGrafter"/>
</dbReference>
<dbReference type="GeneID" id="110206587"/>
<evidence type="ECO:0000313" key="7">
    <source>
        <dbReference type="Proteomes" id="UP000515140"/>
    </source>
</evidence>
<evidence type="ECO:0000256" key="5">
    <source>
        <dbReference type="SAM" id="SignalP"/>
    </source>
</evidence>